<dbReference type="Pfam" id="PF02080">
    <property type="entry name" value="TrkA_C"/>
    <property type="match status" value="2"/>
</dbReference>
<dbReference type="InterPro" id="IPR036721">
    <property type="entry name" value="RCK_C_sf"/>
</dbReference>
<keyword evidence="5" id="KW-0813">Transport</keyword>
<keyword evidence="2" id="KW-0472">Membrane</keyword>
<dbReference type="EMBL" id="JBHULU010000017">
    <property type="protein sequence ID" value="MFD2514813.1"/>
    <property type="molecule type" value="Genomic_DNA"/>
</dbReference>
<evidence type="ECO:0000256" key="2">
    <source>
        <dbReference type="SAM" id="Phobius"/>
    </source>
</evidence>
<dbReference type="SUPFAM" id="SSF81324">
    <property type="entry name" value="Voltage-gated potassium channels"/>
    <property type="match status" value="1"/>
</dbReference>
<evidence type="ECO:0000313" key="5">
    <source>
        <dbReference type="EMBL" id="MFD2514813.1"/>
    </source>
</evidence>
<dbReference type="RefSeq" id="WP_377508215.1">
    <property type="nucleotide sequence ID" value="NZ_JBHULU010000017.1"/>
</dbReference>
<dbReference type="GO" id="GO:0034220">
    <property type="term" value="P:monoatomic ion transmembrane transport"/>
    <property type="evidence" value="ECO:0007669"/>
    <property type="project" value="UniProtKB-KW"/>
</dbReference>
<keyword evidence="2" id="KW-1133">Transmembrane helix</keyword>
<dbReference type="SUPFAM" id="SSF51735">
    <property type="entry name" value="NAD(P)-binding Rossmann-fold domains"/>
    <property type="match status" value="2"/>
</dbReference>
<comment type="caution">
    <text evidence="5">The sequence shown here is derived from an EMBL/GenBank/DDBJ whole genome shotgun (WGS) entry which is preliminary data.</text>
</comment>
<dbReference type="Pfam" id="PF07885">
    <property type="entry name" value="Ion_trans_2"/>
    <property type="match status" value="1"/>
</dbReference>
<keyword evidence="2" id="KW-0812">Transmembrane</keyword>
<dbReference type="Gene3D" id="3.40.50.720">
    <property type="entry name" value="NAD(P)-binding Rossmann-like Domain"/>
    <property type="match status" value="2"/>
</dbReference>
<dbReference type="Pfam" id="PF02254">
    <property type="entry name" value="TrkA_N"/>
    <property type="match status" value="2"/>
</dbReference>
<dbReference type="Proteomes" id="UP001597544">
    <property type="component" value="Unassembled WGS sequence"/>
</dbReference>
<feature type="transmembrane region" description="Helical" evidence="2">
    <location>
        <begin position="58"/>
        <end position="76"/>
    </location>
</feature>
<dbReference type="Gene3D" id="1.10.287.70">
    <property type="match status" value="1"/>
</dbReference>
<keyword evidence="6" id="KW-1185">Reference proteome</keyword>
<name>A0ABW5IMZ5_9BACT</name>
<feature type="transmembrane region" description="Helical" evidence="2">
    <location>
        <begin position="83"/>
        <end position="109"/>
    </location>
</feature>
<keyword evidence="5" id="KW-0406">Ion transport</keyword>
<dbReference type="PROSITE" id="PS51201">
    <property type="entry name" value="RCK_N"/>
    <property type="match status" value="1"/>
</dbReference>
<dbReference type="InterPro" id="IPR013099">
    <property type="entry name" value="K_chnl_dom"/>
</dbReference>
<evidence type="ECO:0000259" key="3">
    <source>
        <dbReference type="PROSITE" id="PS51201"/>
    </source>
</evidence>
<feature type="domain" description="RCK N-terminal" evidence="3">
    <location>
        <begin position="352"/>
        <end position="464"/>
    </location>
</feature>
<protein>
    <submittedName>
        <fullName evidence="5">Potassium channel family protein</fullName>
    </submittedName>
</protein>
<evidence type="ECO:0000259" key="4">
    <source>
        <dbReference type="PROSITE" id="PS51202"/>
    </source>
</evidence>
<dbReference type="PANTHER" id="PTHR43833:SF9">
    <property type="entry name" value="POTASSIUM CHANNEL PROTEIN YUGO-RELATED"/>
    <property type="match status" value="1"/>
</dbReference>
<dbReference type="PROSITE" id="PS51202">
    <property type="entry name" value="RCK_C"/>
    <property type="match status" value="2"/>
</dbReference>
<organism evidence="5 6">
    <name type="scientific">Pontibacter locisalis</name>
    <dbReference type="NCBI Taxonomy" id="1719035"/>
    <lineage>
        <taxon>Bacteria</taxon>
        <taxon>Pseudomonadati</taxon>
        <taxon>Bacteroidota</taxon>
        <taxon>Cytophagia</taxon>
        <taxon>Cytophagales</taxon>
        <taxon>Hymenobacteraceae</taxon>
        <taxon>Pontibacter</taxon>
    </lineage>
</organism>
<gene>
    <name evidence="5" type="ORF">ACFSRY_13135</name>
</gene>
<proteinExistence type="predicted"/>
<dbReference type="InterPro" id="IPR036291">
    <property type="entry name" value="NAD(P)-bd_dom_sf"/>
</dbReference>
<sequence>MKFLPTQLILFLRNEPDRRNLRLLFKFLVVLLVLVLVFTVIFHLLMLREGQQHTWITGFYWTLTVMSTLGFGDITFHTDTGRFFSIVVLLSGMVFLLILFPFTFINFFYSPWMKAQEQSQVPRELPIETKGHVVLTRYGPVTASLIKKLKRYRYPYVVLVPDLAEGLRLHGLGVSVMLGDLDDPNTYSRVQVEKAALVAVTSTDPINTNVAFTVRGLSSEVPIISTCSSGASVDILKLAGSNHVLRLGEIMGEFLARRASGGDACAQIIGRFGELQIAEASVANSPLVGLTLRETKLREQIGVSVVGVWERGKFRAAQPDTYINQTTVLVLAGSEEQISNYNASFQVNRHMNAAVVIIGGGRVGRATGRALQARNLDYRIVEKLPERVKDDERYILGDAAELEVLKQAGIDEAPCVIITTHDDDVNVYLTIYCRRLRPDIQIITRSTMDRNLSTLHRAGADFVMSYASMGANTIFNLLKHSDVLMVAEGLNLIKVKVPGGLAWRTIAQSSVRQETGCTIIAIRSEGALSINPEPTTVLDAESEIILIGTVDAEDQFFRKYGGK</sequence>
<dbReference type="SUPFAM" id="SSF116726">
    <property type="entry name" value="TrkA C-terminal domain-like"/>
    <property type="match status" value="2"/>
</dbReference>
<dbReference type="PANTHER" id="PTHR43833">
    <property type="entry name" value="POTASSIUM CHANNEL PROTEIN 2-RELATED-RELATED"/>
    <property type="match status" value="1"/>
</dbReference>
<dbReference type="InterPro" id="IPR003148">
    <property type="entry name" value="RCK_N"/>
</dbReference>
<reference evidence="6" key="1">
    <citation type="journal article" date="2019" name="Int. J. Syst. Evol. Microbiol.">
        <title>The Global Catalogue of Microorganisms (GCM) 10K type strain sequencing project: providing services to taxonomists for standard genome sequencing and annotation.</title>
        <authorList>
            <consortium name="The Broad Institute Genomics Platform"/>
            <consortium name="The Broad Institute Genome Sequencing Center for Infectious Disease"/>
            <person name="Wu L."/>
            <person name="Ma J."/>
        </authorList>
    </citation>
    <scope>NUCLEOTIDE SEQUENCE [LARGE SCALE GENOMIC DNA]</scope>
    <source>
        <strain evidence="6">KCTC 42498</strain>
    </source>
</reference>
<dbReference type="InterPro" id="IPR006037">
    <property type="entry name" value="RCK_C"/>
</dbReference>
<evidence type="ECO:0000256" key="1">
    <source>
        <dbReference type="ARBA" id="ARBA00004651"/>
    </source>
</evidence>
<feature type="domain" description="RCK C-terminal" evidence="4">
    <location>
        <begin position="479"/>
        <end position="562"/>
    </location>
</feature>
<feature type="domain" description="RCK C-terminal" evidence="4">
    <location>
        <begin position="263"/>
        <end position="347"/>
    </location>
</feature>
<accession>A0ABW5IMZ5</accession>
<dbReference type="Gene3D" id="3.30.70.1450">
    <property type="entry name" value="Regulator of K+ conductance, C-terminal domain"/>
    <property type="match status" value="2"/>
</dbReference>
<dbReference type="InterPro" id="IPR050721">
    <property type="entry name" value="Trk_Ktr_HKT_K-transport"/>
</dbReference>
<comment type="subcellular location">
    <subcellularLocation>
        <location evidence="1">Cell membrane</location>
        <topology evidence="1">Multi-pass membrane protein</topology>
    </subcellularLocation>
</comment>
<evidence type="ECO:0000313" key="6">
    <source>
        <dbReference type="Proteomes" id="UP001597544"/>
    </source>
</evidence>
<keyword evidence="5" id="KW-0407">Ion channel</keyword>
<feature type="transmembrane region" description="Helical" evidence="2">
    <location>
        <begin position="23"/>
        <end position="46"/>
    </location>
</feature>